<dbReference type="Pfam" id="PF00580">
    <property type="entry name" value="UvrD-helicase"/>
    <property type="match status" value="1"/>
</dbReference>
<evidence type="ECO:0000313" key="6">
    <source>
        <dbReference type="EMBL" id="ASZ09218.1"/>
    </source>
</evidence>
<keyword evidence="1" id="KW-0547">Nucleotide-binding</keyword>
<evidence type="ECO:0000256" key="2">
    <source>
        <dbReference type="ARBA" id="ARBA00022801"/>
    </source>
</evidence>
<dbReference type="EMBL" id="CP023173">
    <property type="protein sequence ID" value="ASZ09218.1"/>
    <property type="molecule type" value="Genomic_DNA"/>
</dbReference>
<dbReference type="InterPro" id="IPR014016">
    <property type="entry name" value="UvrD-like_ATP-bd"/>
</dbReference>
<evidence type="ECO:0000256" key="4">
    <source>
        <dbReference type="ARBA" id="ARBA00022840"/>
    </source>
</evidence>
<evidence type="ECO:0000259" key="5">
    <source>
        <dbReference type="Pfam" id="PF00580"/>
    </source>
</evidence>
<dbReference type="KEGG" id="mchc:CK556_02530"/>
<name>A0A249SNJ1_9MOLU</name>
<dbReference type="InterPro" id="IPR000212">
    <property type="entry name" value="DNA_helicase_UvrD/REP"/>
</dbReference>
<dbReference type="STRING" id="1336232.GCA_000518825_01523"/>
<evidence type="ECO:0000256" key="1">
    <source>
        <dbReference type="ARBA" id="ARBA00022741"/>
    </source>
</evidence>
<dbReference type="SUPFAM" id="SSF52540">
    <property type="entry name" value="P-loop containing nucleoside triphosphate hydrolases"/>
    <property type="match status" value="1"/>
</dbReference>
<dbReference type="GO" id="GO:0043138">
    <property type="term" value="F:3'-5' DNA helicase activity"/>
    <property type="evidence" value="ECO:0007669"/>
    <property type="project" value="TreeGrafter"/>
</dbReference>
<dbReference type="InterPro" id="IPR027417">
    <property type="entry name" value="P-loop_NTPase"/>
</dbReference>
<proteinExistence type="predicted"/>
<dbReference type="RefSeq" id="WP_027875690.1">
    <property type="nucleotide sequence ID" value="NZ_CP023173.1"/>
</dbReference>
<accession>A0A249SNJ1</accession>
<keyword evidence="4" id="KW-0067">ATP-binding</keyword>
<reference evidence="6 7" key="1">
    <citation type="submission" date="2017-08" db="EMBL/GenBank/DDBJ databases">
        <title>Complete Genome Sequence of Mesoplasma chauliocola.</title>
        <authorList>
            <person name="Knight T.F.Jr."/>
            <person name="Citino T."/>
        </authorList>
    </citation>
    <scope>NUCLEOTIDE SEQUENCE [LARGE SCALE GENOMIC DNA]</scope>
    <source>
        <strain evidence="6 7">CHPA-2</strain>
    </source>
</reference>
<dbReference type="AlphaFoldDB" id="A0A249SNJ1"/>
<organism evidence="6 7">
    <name type="scientific">Mesoplasma chauliocola</name>
    <dbReference type="NCBI Taxonomy" id="216427"/>
    <lineage>
        <taxon>Bacteria</taxon>
        <taxon>Bacillati</taxon>
        <taxon>Mycoplasmatota</taxon>
        <taxon>Mollicutes</taxon>
        <taxon>Entomoplasmatales</taxon>
        <taxon>Entomoplasmataceae</taxon>
        <taxon>Mesoplasma</taxon>
    </lineage>
</organism>
<evidence type="ECO:0000256" key="3">
    <source>
        <dbReference type="ARBA" id="ARBA00022806"/>
    </source>
</evidence>
<keyword evidence="3 6" id="KW-0347">Helicase</keyword>
<dbReference type="GO" id="GO:0005524">
    <property type="term" value="F:ATP binding"/>
    <property type="evidence" value="ECO:0007669"/>
    <property type="project" value="UniProtKB-KW"/>
</dbReference>
<dbReference type="PANTHER" id="PTHR11070:SF2">
    <property type="entry name" value="ATP-DEPENDENT DNA HELICASE SRS2"/>
    <property type="match status" value="1"/>
</dbReference>
<dbReference type="GO" id="GO:0016787">
    <property type="term" value="F:hydrolase activity"/>
    <property type="evidence" value="ECO:0007669"/>
    <property type="project" value="UniProtKB-KW"/>
</dbReference>
<evidence type="ECO:0000313" key="7">
    <source>
        <dbReference type="Proteomes" id="UP000232229"/>
    </source>
</evidence>
<keyword evidence="7" id="KW-1185">Reference proteome</keyword>
<dbReference type="GO" id="GO:0000725">
    <property type="term" value="P:recombinational repair"/>
    <property type="evidence" value="ECO:0007669"/>
    <property type="project" value="TreeGrafter"/>
</dbReference>
<feature type="domain" description="UvrD-like helicase ATP-binding" evidence="5">
    <location>
        <begin position="99"/>
        <end position="188"/>
    </location>
</feature>
<sequence>MNNKILIAAAGSGKTTWVVKEALDSSKKILITTFTEKNNEEIIKKVKELNNGIIPKNIKVQSWYSFLIEHGVKPYQGKMLNKQIKGYVLKSKDSKNRYSKENAEFFYLTKDKRMYLQLLSDFTFECNKKSDNAVIERISDIFETIFIDEVQDMAGYDLEIIKLLFATKTSIVLTGDPRQATYSTNNARKNKKYLDGKIIDFIEKECPINSCIIDSTQLKNSWRNNQKICEFANKLFPEYEECLSLQTTKEEHVGFFYVREKDVDIYLEKYSAIQLRYDSRTKNIKEKYGCLNFGESKGLTFDRVLIYPNPPIKQYLENDVMFKSPRTKCKFYVAVTRAKFSVGIVCNNNLKSEKFPFFNE</sequence>
<dbReference type="Gene3D" id="3.40.50.300">
    <property type="entry name" value="P-loop containing nucleotide triphosphate hydrolases"/>
    <property type="match status" value="2"/>
</dbReference>
<dbReference type="Proteomes" id="UP000232229">
    <property type="component" value="Chromosome"/>
</dbReference>
<gene>
    <name evidence="6" type="ORF">CK556_02530</name>
</gene>
<keyword evidence="2" id="KW-0378">Hydrolase</keyword>
<dbReference type="PANTHER" id="PTHR11070">
    <property type="entry name" value="UVRD / RECB / PCRA DNA HELICASE FAMILY MEMBER"/>
    <property type="match status" value="1"/>
</dbReference>
<protein>
    <submittedName>
        <fullName evidence="6">ATP-dependent helicase</fullName>
    </submittedName>
</protein>
<dbReference type="GO" id="GO:0003677">
    <property type="term" value="F:DNA binding"/>
    <property type="evidence" value="ECO:0007669"/>
    <property type="project" value="InterPro"/>
</dbReference>